<evidence type="ECO:0000313" key="4">
    <source>
        <dbReference type="Proteomes" id="UP000438699"/>
    </source>
</evidence>
<dbReference type="Proteomes" id="UP000438699">
    <property type="component" value="Unassembled WGS sequence"/>
</dbReference>
<organism evidence="3 4">
    <name type="scientific">Pseudodesulfovibrio senegalensis</name>
    <dbReference type="NCBI Taxonomy" id="1721087"/>
    <lineage>
        <taxon>Bacteria</taxon>
        <taxon>Pseudomonadati</taxon>
        <taxon>Thermodesulfobacteriota</taxon>
        <taxon>Desulfovibrionia</taxon>
        <taxon>Desulfovibrionales</taxon>
        <taxon>Desulfovibrionaceae</taxon>
    </lineage>
</organism>
<name>A0A6N6MY69_9BACT</name>
<protein>
    <submittedName>
        <fullName evidence="3">Hpt domain-containing protein</fullName>
    </submittedName>
</protein>
<dbReference type="InterPro" id="IPR008207">
    <property type="entry name" value="Sig_transdc_His_kin_Hpt_dom"/>
</dbReference>
<dbReference type="PROSITE" id="PS50894">
    <property type="entry name" value="HPT"/>
    <property type="match status" value="1"/>
</dbReference>
<reference evidence="3 4" key="1">
    <citation type="journal article" date="2017" name="Int. J. Syst. Evol. Microbiol.">
        <title>Desulfovibrio senegalensis sp. nov., a mesophilic sulfate reducer isolated from marine sediment.</title>
        <authorList>
            <person name="Thioye A."/>
            <person name="Gam Z.B.A."/>
            <person name="Mbengue M."/>
            <person name="Cayol J.L."/>
            <person name="Joseph-Bartoli M."/>
            <person name="Toure-Kane C."/>
            <person name="Labat M."/>
        </authorList>
    </citation>
    <scope>NUCLEOTIDE SEQUENCE [LARGE SCALE GENOMIC DNA]</scope>
    <source>
        <strain evidence="3 4">DSM 101509</strain>
    </source>
</reference>
<dbReference type="SUPFAM" id="SSF47226">
    <property type="entry name" value="Histidine-containing phosphotransfer domain, HPT domain"/>
    <property type="match status" value="1"/>
</dbReference>
<proteinExistence type="predicted"/>
<dbReference type="Pfam" id="PF01627">
    <property type="entry name" value="Hpt"/>
    <property type="match status" value="1"/>
</dbReference>
<evidence type="ECO:0000256" key="1">
    <source>
        <dbReference type="PROSITE-ProRule" id="PRU00110"/>
    </source>
</evidence>
<keyword evidence="1" id="KW-0597">Phosphoprotein</keyword>
<dbReference type="Gene3D" id="1.20.120.160">
    <property type="entry name" value="HPT domain"/>
    <property type="match status" value="1"/>
</dbReference>
<dbReference type="EMBL" id="WAIE01000009">
    <property type="protein sequence ID" value="KAB1439017.1"/>
    <property type="molecule type" value="Genomic_DNA"/>
</dbReference>
<dbReference type="InterPro" id="IPR036641">
    <property type="entry name" value="HPT_dom_sf"/>
</dbReference>
<sequence length="104" mass="11626">MKDKYVIVVDPVIAPIMPRYMELREQEHQDLMQALASGDPQQVALLGHRLKGTGASYGMDMLTELGTQLEQAGQTADLQTAEVVARRIRMFLDRIELVYPEGAP</sequence>
<feature type="domain" description="HPt" evidence="2">
    <location>
        <begin position="9"/>
        <end position="104"/>
    </location>
</feature>
<accession>A0A6N6MY69</accession>
<evidence type="ECO:0000259" key="2">
    <source>
        <dbReference type="PROSITE" id="PS50894"/>
    </source>
</evidence>
<evidence type="ECO:0000313" key="3">
    <source>
        <dbReference type="EMBL" id="KAB1439017.1"/>
    </source>
</evidence>
<dbReference type="RefSeq" id="WP_151151987.1">
    <property type="nucleotide sequence ID" value="NZ_WAIE01000009.1"/>
</dbReference>
<dbReference type="OrthoDB" id="9792360at2"/>
<dbReference type="AlphaFoldDB" id="A0A6N6MY69"/>
<keyword evidence="4" id="KW-1185">Reference proteome</keyword>
<comment type="caution">
    <text evidence="3">The sequence shown here is derived from an EMBL/GenBank/DDBJ whole genome shotgun (WGS) entry which is preliminary data.</text>
</comment>
<feature type="modified residue" description="Phosphohistidine" evidence="1">
    <location>
        <position position="48"/>
    </location>
</feature>
<dbReference type="GO" id="GO:0000160">
    <property type="term" value="P:phosphorelay signal transduction system"/>
    <property type="evidence" value="ECO:0007669"/>
    <property type="project" value="InterPro"/>
</dbReference>
<gene>
    <name evidence="3" type="ORF">F8A88_14970</name>
</gene>
<dbReference type="GO" id="GO:0004672">
    <property type="term" value="F:protein kinase activity"/>
    <property type="evidence" value="ECO:0007669"/>
    <property type="project" value="UniProtKB-ARBA"/>
</dbReference>